<keyword evidence="3 5" id="KW-1133">Transmembrane helix</keyword>
<dbReference type="Proteomes" id="UP000279669">
    <property type="component" value="Unassembled WGS sequence"/>
</dbReference>
<evidence type="ECO:0000313" key="7">
    <source>
        <dbReference type="Proteomes" id="UP000279669"/>
    </source>
</evidence>
<feature type="transmembrane region" description="Helical" evidence="5">
    <location>
        <begin position="177"/>
        <end position="201"/>
    </location>
</feature>
<keyword evidence="5" id="KW-1003">Cell membrane</keyword>
<reference evidence="6 7" key="1">
    <citation type="submission" date="2018-10" db="EMBL/GenBank/DDBJ databases">
        <title>Genomic Encyclopedia of Type Strains, Phase IV (KMG-IV): sequencing the most valuable type-strain genomes for metagenomic binning, comparative biology and taxonomic classification.</title>
        <authorList>
            <person name="Goeker M."/>
        </authorList>
    </citation>
    <scope>NUCLEOTIDE SEQUENCE [LARGE SCALE GENOMIC DNA]</scope>
    <source>
        <strain evidence="6 7">DSM 13574</strain>
    </source>
</reference>
<sequence length="253" mass="27123">METLWFFIIVGFLAQVVDGALGMAYGVISNALLLTVGVPPAISSASVHFAEVFTTFISGFSHLKLGNVDKNLFKKLLIPGVIGGILGAYILTNIDGNKIKPFIGIYLLIMGIRILFKVFNMHKQSEEKITRRRHYSVLGLVGGFFDAIGGGGWGPIVTSTLVSDGKNPRKTIGSVNAAEFFVTVAEFFVTVAEVMAFIALLSQFNWSVIIGLIIGGSLAAPIAALVTKKIPAKVLMISLGCIITFLSVRMIVL</sequence>
<dbReference type="InterPro" id="IPR051598">
    <property type="entry name" value="TSUP/Inactive_protease-like"/>
</dbReference>
<feature type="transmembrane region" description="Helical" evidence="5">
    <location>
        <begin position="98"/>
        <end position="116"/>
    </location>
</feature>
<evidence type="ECO:0000256" key="2">
    <source>
        <dbReference type="ARBA" id="ARBA00022692"/>
    </source>
</evidence>
<dbReference type="Pfam" id="PF01925">
    <property type="entry name" value="TauE"/>
    <property type="match status" value="1"/>
</dbReference>
<feature type="transmembrane region" description="Helical" evidence="5">
    <location>
        <begin position="232"/>
        <end position="252"/>
    </location>
</feature>
<keyword evidence="2 5" id="KW-0812">Transmembrane</keyword>
<feature type="transmembrane region" description="Helical" evidence="5">
    <location>
        <begin position="137"/>
        <end position="157"/>
    </location>
</feature>
<dbReference type="RefSeq" id="WP_103066768.1">
    <property type="nucleotide sequence ID" value="NZ_REFG01000001.1"/>
</dbReference>
<evidence type="ECO:0000256" key="5">
    <source>
        <dbReference type="RuleBase" id="RU363041"/>
    </source>
</evidence>
<proteinExistence type="inferred from homology"/>
<feature type="transmembrane region" description="Helical" evidence="5">
    <location>
        <begin position="208"/>
        <end position="226"/>
    </location>
</feature>
<comment type="subcellular location">
    <subcellularLocation>
        <location evidence="5">Cell membrane</location>
        <topology evidence="5">Multi-pass membrane protein</topology>
    </subcellularLocation>
    <subcellularLocation>
        <location evidence="1">Membrane</location>
        <topology evidence="1">Multi-pass membrane protein</topology>
    </subcellularLocation>
</comment>
<keyword evidence="7" id="KW-1185">Reference proteome</keyword>
<evidence type="ECO:0000313" key="6">
    <source>
        <dbReference type="EMBL" id="RMA76653.1"/>
    </source>
</evidence>
<dbReference type="EMBL" id="REFG01000001">
    <property type="protein sequence ID" value="RMA76653.1"/>
    <property type="molecule type" value="Genomic_DNA"/>
</dbReference>
<comment type="similarity">
    <text evidence="5">Belongs to the 4-toluene sulfonate uptake permease (TSUP) (TC 2.A.102) family.</text>
</comment>
<evidence type="ECO:0000256" key="3">
    <source>
        <dbReference type="ARBA" id="ARBA00022989"/>
    </source>
</evidence>
<comment type="caution">
    <text evidence="6">The sequence shown here is derived from an EMBL/GenBank/DDBJ whole genome shotgun (WGS) entry which is preliminary data.</text>
</comment>
<accession>A0ABX9UFT2</accession>
<organism evidence="6 7">
    <name type="scientific">Petrotoga olearia</name>
    <dbReference type="NCBI Taxonomy" id="156203"/>
    <lineage>
        <taxon>Bacteria</taxon>
        <taxon>Thermotogati</taxon>
        <taxon>Thermotogota</taxon>
        <taxon>Thermotogae</taxon>
        <taxon>Petrotogales</taxon>
        <taxon>Petrotogaceae</taxon>
        <taxon>Petrotoga</taxon>
    </lineage>
</organism>
<protein>
    <recommendedName>
        <fullName evidence="5">Probable membrane transporter protein</fullName>
    </recommendedName>
</protein>
<evidence type="ECO:0000256" key="4">
    <source>
        <dbReference type="ARBA" id="ARBA00023136"/>
    </source>
</evidence>
<evidence type="ECO:0000256" key="1">
    <source>
        <dbReference type="ARBA" id="ARBA00004141"/>
    </source>
</evidence>
<dbReference type="PANTHER" id="PTHR43701">
    <property type="entry name" value="MEMBRANE TRANSPORTER PROTEIN MJ0441-RELATED"/>
    <property type="match status" value="1"/>
</dbReference>
<feature type="transmembrane region" description="Helical" evidence="5">
    <location>
        <begin position="72"/>
        <end position="92"/>
    </location>
</feature>
<dbReference type="PANTHER" id="PTHR43701:SF12">
    <property type="entry name" value="MEMBRANE TRANSPORTER PROTEIN YTNM-RELATED"/>
    <property type="match status" value="1"/>
</dbReference>
<keyword evidence="4 5" id="KW-0472">Membrane</keyword>
<name>A0ABX9UFT2_9BACT</name>
<dbReference type="InterPro" id="IPR002781">
    <property type="entry name" value="TM_pro_TauE-like"/>
</dbReference>
<gene>
    <name evidence="6" type="ORF">C8D75_0306</name>
</gene>
<feature type="transmembrane region" description="Helical" evidence="5">
    <location>
        <begin position="38"/>
        <end position="60"/>
    </location>
</feature>